<gene>
    <name evidence="1" type="ORF">KFE25_010768</name>
</gene>
<dbReference type="OrthoDB" id="341421at2759"/>
<dbReference type="InterPro" id="IPR050600">
    <property type="entry name" value="SETD3_SETD6_MTase"/>
</dbReference>
<dbReference type="CDD" id="cd10527">
    <property type="entry name" value="SET_LSMT"/>
    <property type="match status" value="1"/>
</dbReference>
<organism evidence="1 2">
    <name type="scientific">Diacronema lutheri</name>
    <name type="common">Unicellular marine alga</name>
    <name type="synonym">Monochrysis lutheri</name>
    <dbReference type="NCBI Taxonomy" id="2081491"/>
    <lineage>
        <taxon>Eukaryota</taxon>
        <taxon>Haptista</taxon>
        <taxon>Haptophyta</taxon>
        <taxon>Pavlovophyceae</taxon>
        <taxon>Pavlovales</taxon>
        <taxon>Pavlovaceae</taxon>
        <taxon>Diacronema</taxon>
    </lineage>
</organism>
<dbReference type="SUPFAM" id="SSF82199">
    <property type="entry name" value="SET domain"/>
    <property type="match status" value="1"/>
</dbReference>
<dbReference type="AlphaFoldDB" id="A0A8J5X6W3"/>
<protein>
    <recommendedName>
        <fullName evidence="3">SET domain-containing protein</fullName>
    </recommendedName>
</protein>
<dbReference type="GO" id="GO:0016279">
    <property type="term" value="F:protein-lysine N-methyltransferase activity"/>
    <property type="evidence" value="ECO:0007669"/>
    <property type="project" value="TreeGrafter"/>
</dbReference>
<reference evidence="1" key="1">
    <citation type="submission" date="2021-05" db="EMBL/GenBank/DDBJ databases">
        <title>The genome of the haptophyte Pavlova lutheri (Diacronema luteri, Pavlovales) - a model for lipid biosynthesis in eukaryotic algae.</title>
        <authorList>
            <person name="Hulatt C.J."/>
            <person name="Posewitz M.C."/>
        </authorList>
    </citation>
    <scope>NUCLEOTIDE SEQUENCE</scope>
    <source>
        <strain evidence="1">NIVA-4/92</strain>
    </source>
</reference>
<dbReference type="Gene3D" id="3.90.1410.10">
    <property type="entry name" value="set domain protein methyltransferase, domain 1"/>
    <property type="match status" value="1"/>
</dbReference>
<dbReference type="Proteomes" id="UP000751190">
    <property type="component" value="Unassembled WGS sequence"/>
</dbReference>
<accession>A0A8J5X6W3</accession>
<evidence type="ECO:0008006" key="3">
    <source>
        <dbReference type="Google" id="ProtNLM"/>
    </source>
</evidence>
<sequence length="241" mass="25042">MSENELAALEAWVRANGGTVGPVRARARAARGHGLVTTRAVRVGELLLRVPAALILTDESASRSPLGRALRAALPSATPAELVCAALVHERQLGDASAWAAWLRTVPTEYESAPAWGTSELELLGADALGTPLRARVRAEQAALRERHVALRAALHATHGDGAAACALLADGLCWRAFVSAWCAVHSRAASIGRGAGKASGLALVPMGDLFNHRPGAPTSASYVRSECGCAYVGIVSVLHV</sequence>
<name>A0A8J5X6W3_DIALT</name>
<dbReference type="EMBL" id="JAGTXO010000030">
    <property type="protein sequence ID" value="KAG8460713.1"/>
    <property type="molecule type" value="Genomic_DNA"/>
</dbReference>
<dbReference type="PANTHER" id="PTHR13271">
    <property type="entry name" value="UNCHARACTERIZED PUTATIVE METHYLTRANSFERASE"/>
    <property type="match status" value="1"/>
</dbReference>
<evidence type="ECO:0000313" key="1">
    <source>
        <dbReference type="EMBL" id="KAG8460713.1"/>
    </source>
</evidence>
<evidence type="ECO:0000313" key="2">
    <source>
        <dbReference type="Proteomes" id="UP000751190"/>
    </source>
</evidence>
<dbReference type="InterPro" id="IPR046341">
    <property type="entry name" value="SET_dom_sf"/>
</dbReference>
<comment type="caution">
    <text evidence="1">The sequence shown here is derived from an EMBL/GenBank/DDBJ whole genome shotgun (WGS) entry which is preliminary data.</text>
</comment>
<proteinExistence type="predicted"/>
<keyword evidence="2" id="KW-1185">Reference proteome</keyword>